<organism evidence="1 2">
    <name type="scientific">Pogonophryne albipinna</name>
    <dbReference type="NCBI Taxonomy" id="1090488"/>
    <lineage>
        <taxon>Eukaryota</taxon>
        <taxon>Metazoa</taxon>
        <taxon>Chordata</taxon>
        <taxon>Craniata</taxon>
        <taxon>Vertebrata</taxon>
        <taxon>Euteleostomi</taxon>
        <taxon>Actinopterygii</taxon>
        <taxon>Neopterygii</taxon>
        <taxon>Teleostei</taxon>
        <taxon>Neoteleostei</taxon>
        <taxon>Acanthomorphata</taxon>
        <taxon>Eupercaria</taxon>
        <taxon>Perciformes</taxon>
        <taxon>Notothenioidei</taxon>
        <taxon>Pogonophryne</taxon>
    </lineage>
</organism>
<dbReference type="AlphaFoldDB" id="A0AAD6AE53"/>
<evidence type="ECO:0000313" key="1">
    <source>
        <dbReference type="EMBL" id="KAJ4923539.1"/>
    </source>
</evidence>
<protein>
    <submittedName>
        <fullName evidence="1">Uncharacterized protein</fullName>
    </submittedName>
</protein>
<accession>A0AAD6AE53</accession>
<keyword evidence="2" id="KW-1185">Reference proteome</keyword>
<evidence type="ECO:0000313" key="2">
    <source>
        <dbReference type="Proteomes" id="UP001219934"/>
    </source>
</evidence>
<gene>
    <name evidence="1" type="ORF">JOQ06_004077</name>
</gene>
<name>A0AAD6AE53_9TELE</name>
<dbReference type="Proteomes" id="UP001219934">
    <property type="component" value="Unassembled WGS sequence"/>
</dbReference>
<proteinExistence type="predicted"/>
<dbReference type="EMBL" id="JAPTMU010000028">
    <property type="protein sequence ID" value="KAJ4923539.1"/>
    <property type="molecule type" value="Genomic_DNA"/>
</dbReference>
<reference evidence="1" key="1">
    <citation type="submission" date="2022-11" db="EMBL/GenBank/DDBJ databases">
        <title>Chromosome-level genome of Pogonophryne albipinna.</title>
        <authorList>
            <person name="Jo E."/>
        </authorList>
    </citation>
    <scope>NUCLEOTIDE SEQUENCE</scope>
    <source>
        <strain evidence="1">SGF0006</strain>
        <tissue evidence="1">Muscle</tissue>
    </source>
</reference>
<comment type="caution">
    <text evidence="1">The sequence shown here is derived from an EMBL/GenBank/DDBJ whole genome shotgun (WGS) entry which is preliminary data.</text>
</comment>
<sequence length="125" mass="13604">MVGSLSHFKLQSAVWKRGRRCNACPLKTICPRQIPSSHIKHSTSDTKQLCKHPSFNVSVESNDSSGQKKPLNLVIVHDVPAHHGHSPVCGYSEEAVAGGDVPFLRQLPAVTWASSIMAASSHREL</sequence>